<dbReference type="Gene3D" id="3.40.30.10">
    <property type="entry name" value="Glutaredoxin"/>
    <property type="match status" value="1"/>
</dbReference>
<reference evidence="2 3" key="1">
    <citation type="submission" date="2016-10" db="EMBL/GenBank/DDBJ databases">
        <authorList>
            <person name="de Groot N.N."/>
        </authorList>
    </citation>
    <scope>NUCLEOTIDE SEQUENCE [LARGE SCALE GENOMIC DNA]</scope>
    <source>
        <strain evidence="2 3">CGMCC 1.6848</strain>
    </source>
</reference>
<organism evidence="2 3">
    <name type="scientific">Modicisalibacter xianhensis</name>
    <dbReference type="NCBI Taxonomy" id="442341"/>
    <lineage>
        <taxon>Bacteria</taxon>
        <taxon>Pseudomonadati</taxon>
        <taxon>Pseudomonadota</taxon>
        <taxon>Gammaproteobacteria</taxon>
        <taxon>Oceanospirillales</taxon>
        <taxon>Halomonadaceae</taxon>
        <taxon>Modicisalibacter</taxon>
    </lineage>
</organism>
<evidence type="ECO:0000313" key="2">
    <source>
        <dbReference type="EMBL" id="SFI13366.1"/>
    </source>
</evidence>
<dbReference type="InterPro" id="IPR036249">
    <property type="entry name" value="Thioredoxin-like_sf"/>
</dbReference>
<name>A0A1I3FQA5_9GAMM</name>
<dbReference type="EMBL" id="FOPY01000020">
    <property type="protein sequence ID" value="SFI13366.1"/>
    <property type="molecule type" value="Genomic_DNA"/>
</dbReference>
<protein>
    <submittedName>
        <fullName evidence="2">Thioredoxin</fullName>
    </submittedName>
</protein>
<evidence type="ECO:0000313" key="3">
    <source>
        <dbReference type="Proteomes" id="UP000199040"/>
    </source>
</evidence>
<proteinExistence type="predicted"/>
<dbReference type="Proteomes" id="UP000199040">
    <property type="component" value="Unassembled WGS sequence"/>
</dbReference>
<dbReference type="SUPFAM" id="SSF52833">
    <property type="entry name" value="Thioredoxin-like"/>
    <property type="match status" value="1"/>
</dbReference>
<feature type="signal peptide" evidence="1">
    <location>
        <begin position="1"/>
        <end position="30"/>
    </location>
</feature>
<dbReference type="STRING" id="442341.SAMN04487959_12033"/>
<sequence length="203" mass="22246">MISPARLLRPFRNILGVTVATFGLVAGASAADDRPVALVEFASFDCPHCQAMDKHHPSIQAAVEAAGLEYRYAPLPSHTGLERAWRERAFYASRTIPGVANEVRKAFLAAGETGVPLKDYDDVLAHLQLHVPQVRWNEFADDHISDRSSVEAIERAVRLAGRAGLREYPAFVAVSRSEVKLLSLSGDVAEKAEAVIKYLENLQ</sequence>
<dbReference type="AlphaFoldDB" id="A0A1I3FQA5"/>
<keyword evidence="3" id="KW-1185">Reference proteome</keyword>
<evidence type="ECO:0000256" key="1">
    <source>
        <dbReference type="SAM" id="SignalP"/>
    </source>
</evidence>
<accession>A0A1I3FQA5</accession>
<gene>
    <name evidence="2" type="ORF">SAMN04487959_12033</name>
</gene>
<keyword evidence="1" id="KW-0732">Signal</keyword>
<feature type="chain" id="PRO_5011681604" evidence="1">
    <location>
        <begin position="31"/>
        <end position="203"/>
    </location>
</feature>
<dbReference type="RefSeq" id="WP_092849907.1">
    <property type="nucleotide sequence ID" value="NZ_FOPY01000020.1"/>
</dbReference>